<gene>
    <name evidence="6" type="ORF">ACFSUS_25470</name>
</gene>
<dbReference type="Proteomes" id="UP001597469">
    <property type="component" value="Unassembled WGS sequence"/>
</dbReference>
<dbReference type="InterPro" id="IPR012910">
    <property type="entry name" value="Plug_dom"/>
</dbReference>
<dbReference type="Pfam" id="PF07715">
    <property type="entry name" value="Plug"/>
    <property type="match status" value="1"/>
</dbReference>
<comment type="subcellular location">
    <subcellularLocation>
        <location evidence="1">Cell outer membrane</location>
    </subcellularLocation>
</comment>
<evidence type="ECO:0000313" key="6">
    <source>
        <dbReference type="EMBL" id="MFD2574011.1"/>
    </source>
</evidence>
<dbReference type="Gene3D" id="2.40.170.20">
    <property type="entry name" value="TonB-dependent receptor, beta-barrel domain"/>
    <property type="match status" value="1"/>
</dbReference>
<accession>A0ABW5MD18</accession>
<dbReference type="RefSeq" id="WP_381527262.1">
    <property type="nucleotide sequence ID" value="NZ_JBHULN010000023.1"/>
</dbReference>
<evidence type="ECO:0000256" key="2">
    <source>
        <dbReference type="ARBA" id="ARBA00023136"/>
    </source>
</evidence>
<dbReference type="Pfam" id="PF13715">
    <property type="entry name" value="CarbopepD_reg_2"/>
    <property type="match status" value="1"/>
</dbReference>
<evidence type="ECO:0000313" key="7">
    <source>
        <dbReference type="Proteomes" id="UP001597469"/>
    </source>
</evidence>
<organism evidence="6 7">
    <name type="scientific">Spirosoma soli</name>
    <dbReference type="NCBI Taxonomy" id="1770529"/>
    <lineage>
        <taxon>Bacteria</taxon>
        <taxon>Pseudomonadati</taxon>
        <taxon>Bacteroidota</taxon>
        <taxon>Cytophagia</taxon>
        <taxon>Cytophagales</taxon>
        <taxon>Cytophagaceae</taxon>
        <taxon>Spirosoma</taxon>
    </lineage>
</organism>
<keyword evidence="7" id="KW-1185">Reference proteome</keyword>
<dbReference type="InterPro" id="IPR008969">
    <property type="entry name" value="CarboxyPept-like_regulatory"/>
</dbReference>
<feature type="domain" description="TonB-dependent receptor plug" evidence="5">
    <location>
        <begin position="137"/>
        <end position="221"/>
    </location>
</feature>
<dbReference type="SUPFAM" id="SSF49464">
    <property type="entry name" value="Carboxypeptidase regulatory domain-like"/>
    <property type="match status" value="1"/>
</dbReference>
<reference evidence="7" key="1">
    <citation type="journal article" date="2019" name="Int. J. Syst. Evol. Microbiol.">
        <title>The Global Catalogue of Microorganisms (GCM) 10K type strain sequencing project: providing services to taxonomists for standard genome sequencing and annotation.</title>
        <authorList>
            <consortium name="The Broad Institute Genomics Platform"/>
            <consortium name="The Broad Institute Genome Sequencing Center for Infectious Disease"/>
            <person name="Wu L."/>
            <person name="Ma J."/>
        </authorList>
    </citation>
    <scope>NUCLEOTIDE SEQUENCE [LARGE SCALE GENOMIC DNA]</scope>
    <source>
        <strain evidence="7">KCTC 42805</strain>
    </source>
</reference>
<dbReference type="EMBL" id="JBHULN010000023">
    <property type="protein sequence ID" value="MFD2574011.1"/>
    <property type="molecule type" value="Genomic_DNA"/>
</dbReference>
<evidence type="ECO:0000256" key="1">
    <source>
        <dbReference type="ARBA" id="ARBA00004442"/>
    </source>
</evidence>
<evidence type="ECO:0000259" key="5">
    <source>
        <dbReference type="Pfam" id="PF07715"/>
    </source>
</evidence>
<evidence type="ECO:0000256" key="3">
    <source>
        <dbReference type="ARBA" id="ARBA00023237"/>
    </source>
</evidence>
<name>A0ABW5MD18_9BACT</name>
<keyword evidence="4" id="KW-0732">Signal</keyword>
<proteinExistence type="predicted"/>
<feature type="chain" id="PRO_5046165906" evidence="4">
    <location>
        <begin position="25"/>
        <end position="726"/>
    </location>
</feature>
<dbReference type="InterPro" id="IPR036942">
    <property type="entry name" value="Beta-barrel_TonB_sf"/>
</dbReference>
<dbReference type="Gene3D" id="2.60.40.1120">
    <property type="entry name" value="Carboxypeptidase-like, regulatory domain"/>
    <property type="match status" value="1"/>
</dbReference>
<protein>
    <submittedName>
        <fullName evidence="6">Carboxypeptidase-like regulatory domain-containing protein</fullName>
    </submittedName>
</protein>
<dbReference type="SUPFAM" id="SSF56935">
    <property type="entry name" value="Porins"/>
    <property type="match status" value="1"/>
</dbReference>
<feature type="signal peptide" evidence="4">
    <location>
        <begin position="1"/>
        <end position="24"/>
    </location>
</feature>
<sequence>MTRLYSNLLLVLTALLLLPFTVFAQKTLVQGTVTYNIIRPLANANVSLDGTYDGATTNAKGEFSFETEEKGTFKLIAKLAGFVDVAQTVELNGEPKLMVKVVFTTKSLTLQDVTVRPRLFDLNDKNKYTVLSPLDVLTTATDGNITSALKTMPGAQAVGESGDLFVRGGTGTETKVYIDGLLVNNFTYSSPSNMAARSRFAPGMFKGTFFSTGGYSAQYGQALSSALVLETEDLPVKSSAELTVSPIMAGVNIQQLSRDKKTAIGGGISHTNLGLYNTLAPGTVQFTQTPRYWDGNASIRHQFQNGGMLKFFANGGVSAVGLDRPNLEYDGITNGIRLTNQNLYTNLTYKQPLKGGWKWQAGLSYAYNNDLTNVAARFQDGERPDSLIHQADRSALWQARNVFSKLILSRTRLTVGTEFQRIGEQRNGSQYTDTYLAQFAETESYLTDRLSARAGVRLEYSSLLQQFNVSPRLALGYSAGANGLLSVSYGRFYQKPDRPFLLQTSSLTYTNADHYIVSYQQVSNDRTFRTEAFYKRYDNLIQTQPVLTNGGWGYARGIEVFFRDKKSIKGVDYWLSYSFLDTKRQYLDYPTAVQPSFAAKHTASAVIKRFFSEIQTNIGLAYTVASGRPYANPERPADAFMTDRTPAYHNLGVSIAHLMSVRKAQSVLVLTVSNALGNQQVFGYAYSTTNPQRREAIVPTNNPFVFVGMFITLGTDRRQEIINSQF</sequence>
<evidence type="ECO:0000256" key="4">
    <source>
        <dbReference type="SAM" id="SignalP"/>
    </source>
</evidence>
<comment type="caution">
    <text evidence="6">The sequence shown here is derived from an EMBL/GenBank/DDBJ whole genome shotgun (WGS) entry which is preliminary data.</text>
</comment>
<keyword evidence="3" id="KW-0998">Cell outer membrane</keyword>
<keyword evidence="2" id="KW-0472">Membrane</keyword>